<keyword evidence="2" id="KW-0964">Secreted</keyword>
<sequence>MADHNKRKFTTKDQDNDDYKEGNCAQKYKGGWWYYSCLATNLNGLYLRGKHEMSGIGLYWSGWTVTNDSLETTEMKIRPKNFKKKYI</sequence>
<dbReference type="SUPFAM" id="SSF56496">
    <property type="entry name" value="Fibrinogen C-terminal domain-like"/>
    <property type="match status" value="1"/>
</dbReference>
<evidence type="ECO:0000259" key="8">
    <source>
        <dbReference type="PROSITE" id="PS51406"/>
    </source>
</evidence>
<dbReference type="SMART" id="SM00186">
    <property type="entry name" value="FBG"/>
    <property type="match status" value="1"/>
</dbReference>
<evidence type="ECO:0000256" key="2">
    <source>
        <dbReference type="ARBA" id="ARBA00022525"/>
    </source>
</evidence>
<comment type="subcellular location">
    <subcellularLocation>
        <location evidence="1">Secreted</location>
    </subcellularLocation>
</comment>
<keyword evidence="3" id="KW-0732">Signal</keyword>
<evidence type="ECO:0000256" key="3">
    <source>
        <dbReference type="ARBA" id="ARBA00022729"/>
    </source>
</evidence>
<dbReference type="EMBL" id="BGPR01002743">
    <property type="protein sequence ID" value="GBM78267.1"/>
    <property type="molecule type" value="Genomic_DNA"/>
</dbReference>
<comment type="caution">
    <text evidence="9">The sequence shown here is derived from an EMBL/GenBank/DDBJ whole genome shotgun (WGS) entry which is preliminary data.</text>
</comment>
<dbReference type="InterPro" id="IPR014716">
    <property type="entry name" value="Fibrinogen_a/b/g_C_1"/>
</dbReference>
<dbReference type="InterPro" id="IPR002181">
    <property type="entry name" value="Fibrinogen_a/b/g_C_dom"/>
</dbReference>
<feature type="region of interest" description="Disordered" evidence="7">
    <location>
        <begin position="1"/>
        <end position="21"/>
    </location>
</feature>
<reference evidence="9 10" key="1">
    <citation type="journal article" date="2019" name="Sci. Rep.">
        <title>Orb-weaving spider Araneus ventricosus genome elucidates the spidroin gene catalogue.</title>
        <authorList>
            <person name="Kono N."/>
            <person name="Nakamura H."/>
            <person name="Ohtoshi R."/>
            <person name="Moran D.A.P."/>
            <person name="Shinohara A."/>
            <person name="Yoshida Y."/>
            <person name="Fujiwara M."/>
            <person name="Mori M."/>
            <person name="Tomita M."/>
            <person name="Arakawa K."/>
        </authorList>
    </citation>
    <scope>NUCLEOTIDE SEQUENCE [LARGE SCALE GENOMIC DNA]</scope>
</reference>
<keyword evidence="6" id="KW-0325">Glycoprotein</keyword>
<dbReference type="Pfam" id="PF00147">
    <property type="entry name" value="Fibrinogen_C"/>
    <property type="match status" value="1"/>
</dbReference>
<protein>
    <submittedName>
        <fullName evidence="9">Techylectin-5B</fullName>
    </submittedName>
</protein>
<evidence type="ECO:0000256" key="1">
    <source>
        <dbReference type="ARBA" id="ARBA00004613"/>
    </source>
</evidence>
<evidence type="ECO:0000256" key="4">
    <source>
        <dbReference type="ARBA" id="ARBA00023054"/>
    </source>
</evidence>
<dbReference type="PROSITE" id="PS51406">
    <property type="entry name" value="FIBRINOGEN_C_2"/>
    <property type="match status" value="1"/>
</dbReference>
<dbReference type="Gene3D" id="3.90.215.10">
    <property type="entry name" value="Gamma Fibrinogen, chain A, domain 1"/>
    <property type="match status" value="1"/>
</dbReference>
<dbReference type="PANTHER" id="PTHR47221">
    <property type="entry name" value="FIBRINOGEN ALPHA CHAIN"/>
    <property type="match status" value="1"/>
</dbReference>
<organism evidence="9 10">
    <name type="scientific">Araneus ventricosus</name>
    <name type="common">Orbweaver spider</name>
    <name type="synonym">Epeira ventricosa</name>
    <dbReference type="NCBI Taxonomy" id="182803"/>
    <lineage>
        <taxon>Eukaryota</taxon>
        <taxon>Metazoa</taxon>
        <taxon>Ecdysozoa</taxon>
        <taxon>Arthropoda</taxon>
        <taxon>Chelicerata</taxon>
        <taxon>Arachnida</taxon>
        <taxon>Araneae</taxon>
        <taxon>Araneomorphae</taxon>
        <taxon>Entelegynae</taxon>
        <taxon>Araneoidea</taxon>
        <taxon>Araneidae</taxon>
        <taxon>Araneus</taxon>
    </lineage>
</organism>
<dbReference type="InterPro" id="IPR036056">
    <property type="entry name" value="Fibrinogen-like_C"/>
</dbReference>
<evidence type="ECO:0000313" key="9">
    <source>
        <dbReference type="EMBL" id="GBM78267.1"/>
    </source>
</evidence>
<keyword evidence="10" id="KW-1185">Reference proteome</keyword>
<accession>A0A4Y2IKJ6</accession>
<evidence type="ECO:0000256" key="5">
    <source>
        <dbReference type="ARBA" id="ARBA00023157"/>
    </source>
</evidence>
<feature type="domain" description="Fibrinogen C-terminal" evidence="8">
    <location>
        <begin position="1"/>
        <end position="81"/>
    </location>
</feature>
<evidence type="ECO:0000256" key="7">
    <source>
        <dbReference type="SAM" id="MobiDB-lite"/>
    </source>
</evidence>
<evidence type="ECO:0000256" key="6">
    <source>
        <dbReference type="ARBA" id="ARBA00023180"/>
    </source>
</evidence>
<dbReference type="Proteomes" id="UP000499080">
    <property type="component" value="Unassembled WGS sequence"/>
</dbReference>
<gene>
    <name evidence="9" type="primary">TL5B_7</name>
    <name evidence="9" type="ORF">AVEN_245201_1</name>
</gene>
<dbReference type="InterPro" id="IPR037579">
    <property type="entry name" value="FIB_ANG-like"/>
</dbReference>
<dbReference type="PANTHER" id="PTHR47221:SF6">
    <property type="entry name" value="FIBRINOGEN ALPHA CHAIN"/>
    <property type="match status" value="1"/>
</dbReference>
<name>A0A4Y2IKJ6_ARAVE</name>
<keyword evidence="5" id="KW-1015">Disulfide bond</keyword>
<dbReference type="GO" id="GO:0005576">
    <property type="term" value="C:extracellular region"/>
    <property type="evidence" value="ECO:0007669"/>
    <property type="project" value="UniProtKB-SubCell"/>
</dbReference>
<keyword evidence="4" id="KW-0175">Coiled coil</keyword>
<dbReference type="OrthoDB" id="6145874at2759"/>
<proteinExistence type="predicted"/>
<dbReference type="AlphaFoldDB" id="A0A4Y2IKJ6"/>
<evidence type="ECO:0000313" key="10">
    <source>
        <dbReference type="Proteomes" id="UP000499080"/>
    </source>
</evidence>